<evidence type="ECO:0000313" key="2">
    <source>
        <dbReference type="Proteomes" id="UP000017981"/>
    </source>
</evidence>
<comment type="caution">
    <text evidence="1">The sequence shown here is derived from an EMBL/GenBank/DDBJ whole genome shotgun (WGS) entry which is preliminary data.</text>
</comment>
<proteinExistence type="predicted"/>
<organism evidence="1 2">
    <name type="scientific">Crocosphaera watsonii WH 0005</name>
    <dbReference type="NCBI Taxonomy" id="423472"/>
    <lineage>
        <taxon>Bacteria</taxon>
        <taxon>Bacillati</taxon>
        <taxon>Cyanobacteriota</taxon>
        <taxon>Cyanophyceae</taxon>
        <taxon>Oscillatoriophycideae</taxon>
        <taxon>Chroococcales</taxon>
        <taxon>Aphanothecaceae</taxon>
        <taxon>Crocosphaera</taxon>
    </lineage>
</organism>
<protein>
    <submittedName>
        <fullName evidence="1">Uncharacterized protein</fullName>
    </submittedName>
</protein>
<name>T2IXI3_CROWT</name>
<reference evidence="1 2" key="2">
    <citation type="submission" date="2013-09" db="EMBL/GenBank/DDBJ databases">
        <title>Whole genome comparison of six Crocosphaera watsonii strains with differing phenotypes.</title>
        <authorList>
            <person name="Bench S.R."/>
            <person name="Heller P."/>
            <person name="Frank I."/>
            <person name="Arciniega M."/>
            <person name="Shilova I.N."/>
            <person name="Zehr J.P."/>
        </authorList>
    </citation>
    <scope>NUCLEOTIDE SEQUENCE [LARGE SCALE GENOMIC DNA]</scope>
    <source>
        <strain evidence="1 2">WH 0005</strain>
    </source>
</reference>
<evidence type="ECO:0000313" key="1">
    <source>
        <dbReference type="EMBL" id="CCQ57522.1"/>
    </source>
</evidence>
<gene>
    <name evidence="1" type="ORF">CWATWH0005_2336</name>
</gene>
<dbReference type="Proteomes" id="UP000017981">
    <property type="component" value="Unassembled WGS sequence"/>
</dbReference>
<reference evidence="1 2" key="1">
    <citation type="submission" date="2013-01" db="EMBL/GenBank/DDBJ databases">
        <authorList>
            <person name="Bench S."/>
        </authorList>
    </citation>
    <scope>NUCLEOTIDE SEQUENCE [LARGE SCALE GENOMIC DNA]</scope>
    <source>
        <strain evidence="1 2">WH 0005</strain>
    </source>
</reference>
<sequence length="70" mass="7762">MAPLGINRRGHHGRLWGLGDFGDWETGRLGEMIDISLPCHPVTPCPVTPSPRHPLSLSLLSEFLCLRYPS</sequence>
<accession>T2IXI3</accession>
<dbReference type="EMBL" id="CAQL01000838">
    <property type="protein sequence ID" value="CCQ57522.1"/>
    <property type="molecule type" value="Genomic_DNA"/>
</dbReference>
<dbReference type="AlphaFoldDB" id="T2IXI3"/>